<feature type="domain" description="pPIWI-RE three-gene island" evidence="1">
    <location>
        <begin position="48"/>
        <end position="155"/>
    </location>
</feature>
<evidence type="ECO:0000313" key="2">
    <source>
        <dbReference type="EMBL" id="RIV18491.1"/>
    </source>
</evidence>
<reference evidence="2 3" key="1">
    <citation type="submission" date="2018-08" db="EMBL/GenBank/DDBJ databases">
        <title>Fibrisoma montanum sp. nov., isolated from Danxia mountain soil.</title>
        <authorList>
            <person name="Huang Y."/>
        </authorList>
    </citation>
    <scope>NUCLEOTIDE SEQUENCE [LARGE SCALE GENOMIC DNA]</scope>
    <source>
        <strain evidence="2 3">HYT19</strain>
    </source>
</reference>
<dbReference type="Proteomes" id="UP000283523">
    <property type="component" value="Unassembled WGS sequence"/>
</dbReference>
<protein>
    <recommendedName>
        <fullName evidence="1">pPIWI-RE three-gene island domain-containing protein</fullName>
    </recommendedName>
</protein>
<sequence>MNTLFRPVRRTAYAQSQAQPAVLFPAMTPQPQWAGETAQRPRPARRPALSAQQLLDVELGLFLVSQLLPTASPDALPTLLTESNGSFLERRTWTPRQHKLLNRGRALLAHIQQPNVWQALLDAYANTPDRLQAYDISTDRSRFKEKTVGFFRNRILMLKQTVG</sequence>
<proteinExistence type="predicted"/>
<dbReference type="AlphaFoldDB" id="A0A418LZ40"/>
<dbReference type="RefSeq" id="WP_119671124.1">
    <property type="nucleotide sequence ID" value="NZ_QXED01000011.1"/>
</dbReference>
<dbReference type="OrthoDB" id="957712at2"/>
<name>A0A418LZ40_9BACT</name>
<evidence type="ECO:0000313" key="3">
    <source>
        <dbReference type="Proteomes" id="UP000283523"/>
    </source>
</evidence>
<accession>A0A418LZ40</accession>
<organism evidence="2 3">
    <name type="scientific">Fibrisoma montanum</name>
    <dbReference type="NCBI Taxonomy" id="2305895"/>
    <lineage>
        <taxon>Bacteria</taxon>
        <taxon>Pseudomonadati</taxon>
        <taxon>Bacteroidota</taxon>
        <taxon>Cytophagia</taxon>
        <taxon>Cytophagales</taxon>
        <taxon>Spirosomataceae</taxon>
        <taxon>Fibrisoma</taxon>
    </lineage>
</organism>
<gene>
    <name evidence="2" type="ORF">DYU11_28375</name>
</gene>
<evidence type="ECO:0000259" key="1">
    <source>
        <dbReference type="Pfam" id="PF18155"/>
    </source>
</evidence>
<dbReference type="InterPro" id="IPR055254">
    <property type="entry name" value="pPIWI_RE_Z"/>
</dbReference>
<comment type="caution">
    <text evidence="2">The sequence shown here is derived from an EMBL/GenBank/DDBJ whole genome shotgun (WGS) entry which is preliminary data.</text>
</comment>
<dbReference type="Pfam" id="PF18155">
    <property type="entry name" value="pPIWI_RE_Z"/>
    <property type="match status" value="1"/>
</dbReference>
<keyword evidence="3" id="KW-1185">Reference proteome</keyword>
<dbReference type="EMBL" id="QXED01000011">
    <property type="protein sequence ID" value="RIV18491.1"/>
    <property type="molecule type" value="Genomic_DNA"/>
</dbReference>